<dbReference type="Proteomes" id="UP000008204">
    <property type="component" value="Chromosome"/>
</dbReference>
<reference evidence="3" key="1">
    <citation type="journal article" date="2011" name="MBio">
        <title>Novel metabolic attributes of the genus Cyanothece, comprising a group of unicellular nitrogen-fixing Cyanobacteria.</title>
        <authorList>
            <person name="Bandyopadhyay A."/>
            <person name="Elvitigala T."/>
            <person name="Welsh E."/>
            <person name="Stockel J."/>
            <person name="Liberton M."/>
            <person name="Min H."/>
            <person name="Sherman L.A."/>
            <person name="Pakrasi H.B."/>
        </authorList>
    </citation>
    <scope>NUCLEOTIDE SEQUENCE [LARGE SCALE GENOMIC DNA]</scope>
    <source>
        <strain evidence="3">PCC 8801</strain>
    </source>
</reference>
<dbReference type="KEGG" id="cyp:PCC8801_0545"/>
<evidence type="ECO:0000313" key="3">
    <source>
        <dbReference type="Proteomes" id="UP000008204"/>
    </source>
</evidence>
<dbReference type="SUPFAM" id="SSF141571">
    <property type="entry name" value="Pentapeptide repeat-like"/>
    <property type="match status" value="1"/>
</dbReference>
<dbReference type="eggNOG" id="COG1357">
    <property type="taxonomic scope" value="Bacteria"/>
</dbReference>
<dbReference type="Gene3D" id="2.160.20.80">
    <property type="entry name" value="E3 ubiquitin-protein ligase SopA"/>
    <property type="match status" value="1"/>
</dbReference>
<organism evidence="2 3">
    <name type="scientific">Rippkaea orientalis (strain PCC 8801 / RF-1)</name>
    <name type="common">Cyanothece sp. (strain PCC 8801)</name>
    <dbReference type="NCBI Taxonomy" id="41431"/>
    <lineage>
        <taxon>Bacteria</taxon>
        <taxon>Bacillati</taxon>
        <taxon>Cyanobacteriota</taxon>
        <taxon>Cyanophyceae</taxon>
        <taxon>Oscillatoriophycideae</taxon>
        <taxon>Chroococcales</taxon>
        <taxon>Aphanothecaceae</taxon>
        <taxon>Rippkaea</taxon>
        <taxon>Rippkaea orientalis</taxon>
    </lineage>
</organism>
<proteinExistence type="predicted"/>
<accession>B7JVR5</accession>
<dbReference type="OrthoDB" id="528641at2"/>
<gene>
    <name evidence="2" type="ordered locus">PCC8801_0545</name>
</gene>
<evidence type="ECO:0000256" key="1">
    <source>
        <dbReference type="ARBA" id="ARBA00022737"/>
    </source>
</evidence>
<dbReference type="PANTHER" id="PTHR47485:SF1">
    <property type="entry name" value="THYLAKOID LUMENAL 17.4 KDA PROTEIN, CHLOROPLASTIC"/>
    <property type="match status" value="1"/>
</dbReference>
<keyword evidence="1" id="KW-0677">Repeat</keyword>
<dbReference type="PANTHER" id="PTHR47485">
    <property type="entry name" value="THYLAKOID LUMENAL 17.4 KDA PROTEIN, CHLOROPLASTIC"/>
    <property type="match status" value="1"/>
</dbReference>
<dbReference type="Pfam" id="PF00805">
    <property type="entry name" value="Pentapeptide"/>
    <property type="match status" value="3"/>
</dbReference>
<dbReference type="InterPro" id="IPR001646">
    <property type="entry name" value="5peptide_repeat"/>
</dbReference>
<evidence type="ECO:0000313" key="2">
    <source>
        <dbReference type="EMBL" id="ACK64636.1"/>
    </source>
</evidence>
<dbReference type="EMBL" id="CP001287">
    <property type="protein sequence ID" value="ACK64636.1"/>
    <property type="molecule type" value="Genomic_DNA"/>
</dbReference>
<dbReference type="STRING" id="41431.PCC8801_0545"/>
<name>B7JVR5_RIPO1</name>
<protein>
    <submittedName>
        <fullName evidence="2">Pentapeptide repeat protein</fullName>
    </submittedName>
</protein>
<dbReference type="HOGENOM" id="CLU_075506_0_0_3"/>
<keyword evidence="3" id="KW-1185">Reference proteome</keyword>
<dbReference type="RefSeq" id="WP_012593913.1">
    <property type="nucleotide sequence ID" value="NC_011726.1"/>
</dbReference>
<dbReference type="AlphaFoldDB" id="B7JVR5"/>
<sequence length="315" mass="35675">MVQSSEAVQISQRYQAGERNFQDIQLRRLDLRGINLSNANLRGADLSYSNLRDVNFSGADLRDAYLNEADLTGANLQGANLQNASLIKSYLIKANFQRANLQESYLTSAYATKANFEQANLQGAYLNGTQFTGATLSRSKYNDKTRFDSCFNPLENGMEQVTALINFVEPVKMINQPTQISKNDEVTIAQLLDIFHHINHQSHRYLGEKMTLKYWESSQPNAEWLEQFQVNKLGKIEFSGDLETTISPKELQDVRQWLKSYIKSCSQIFPNFAKMIDRQRLSVIFPAAISSPKSESYSTNFSLPITQNSLNLVAV</sequence>